<feature type="binding site" evidence="1">
    <location>
        <position position="23"/>
    </location>
    <ligand>
        <name>substrate</name>
    </ligand>
</feature>
<name>A0A6J4QLF6_9ACTN</name>
<dbReference type="NCBIfam" id="NF003559">
    <property type="entry name" value="PRK05234.1"/>
    <property type="match status" value="1"/>
</dbReference>
<dbReference type="GO" id="GO:0019242">
    <property type="term" value="P:methylglyoxal biosynthetic process"/>
    <property type="evidence" value="ECO:0007669"/>
    <property type="project" value="UniProtKB-UniRule"/>
</dbReference>
<dbReference type="Gene3D" id="3.40.50.1380">
    <property type="entry name" value="Methylglyoxal synthase-like domain"/>
    <property type="match status" value="1"/>
</dbReference>
<evidence type="ECO:0000256" key="1">
    <source>
        <dbReference type="HAMAP-Rule" id="MF_00549"/>
    </source>
</evidence>
<feature type="binding site" evidence="1">
    <location>
        <position position="19"/>
    </location>
    <ligand>
        <name>substrate</name>
    </ligand>
</feature>
<evidence type="ECO:0000256" key="2">
    <source>
        <dbReference type="PIRSR" id="PIRSR006614-1"/>
    </source>
</evidence>
<dbReference type="GO" id="GO:0005829">
    <property type="term" value="C:cytosol"/>
    <property type="evidence" value="ECO:0007669"/>
    <property type="project" value="TreeGrafter"/>
</dbReference>
<dbReference type="CDD" id="cd01422">
    <property type="entry name" value="MGS"/>
    <property type="match status" value="1"/>
</dbReference>
<keyword evidence="1 4" id="KW-0456">Lyase</keyword>
<dbReference type="PIRSF" id="PIRSF006614">
    <property type="entry name" value="Methylglyox_syn"/>
    <property type="match status" value="1"/>
</dbReference>
<dbReference type="HAMAP" id="MF_00549">
    <property type="entry name" value="Methylglyoxal_synth"/>
    <property type="match status" value="1"/>
</dbReference>
<accession>A0A6J4QLF6</accession>
<dbReference type="EMBL" id="CADCVD010000095">
    <property type="protein sequence ID" value="CAA9447874.1"/>
    <property type="molecule type" value="Genomic_DNA"/>
</dbReference>
<feature type="binding site" evidence="1">
    <location>
        <begin position="65"/>
        <end position="66"/>
    </location>
    <ligand>
        <name>substrate</name>
    </ligand>
</feature>
<dbReference type="AlphaFoldDB" id="A0A6J4QLF6"/>
<reference evidence="4" key="1">
    <citation type="submission" date="2020-02" db="EMBL/GenBank/DDBJ databases">
        <authorList>
            <person name="Meier V. D."/>
        </authorList>
    </citation>
    <scope>NUCLEOTIDE SEQUENCE</scope>
    <source>
        <strain evidence="4">AVDCRST_MAG37</strain>
    </source>
</reference>
<dbReference type="SUPFAM" id="SSF52335">
    <property type="entry name" value="Methylglyoxal synthase-like"/>
    <property type="match status" value="1"/>
</dbReference>
<comment type="similarity">
    <text evidence="1">Belongs to the methylglyoxal synthase family.</text>
</comment>
<dbReference type="PROSITE" id="PS51855">
    <property type="entry name" value="MGS"/>
    <property type="match status" value="1"/>
</dbReference>
<feature type="binding site" evidence="1">
    <location>
        <begin position="45"/>
        <end position="48"/>
    </location>
    <ligand>
        <name>substrate</name>
    </ligand>
</feature>
<dbReference type="PROSITE" id="PS01335">
    <property type="entry name" value="METHYLGLYOXAL_SYNTH"/>
    <property type="match status" value="1"/>
</dbReference>
<organism evidence="4">
    <name type="scientific">uncultured Rubrobacteraceae bacterium</name>
    <dbReference type="NCBI Taxonomy" id="349277"/>
    <lineage>
        <taxon>Bacteria</taxon>
        <taxon>Bacillati</taxon>
        <taxon>Actinomycetota</taxon>
        <taxon>Rubrobacteria</taxon>
        <taxon>Rubrobacterales</taxon>
        <taxon>Rubrobacteraceae</taxon>
        <taxon>environmental samples</taxon>
    </lineage>
</organism>
<dbReference type="PANTHER" id="PTHR30492">
    <property type="entry name" value="METHYLGLYOXAL SYNTHASE"/>
    <property type="match status" value="1"/>
</dbReference>
<dbReference type="GO" id="GO:0008929">
    <property type="term" value="F:methylglyoxal synthase activity"/>
    <property type="evidence" value="ECO:0007669"/>
    <property type="project" value="UniProtKB-UniRule"/>
</dbReference>
<dbReference type="InterPro" id="IPR011607">
    <property type="entry name" value="MGS-like_dom"/>
</dbReference>
<dbReference type="PANTHER" id="PTHR30492:SF0">
    <property type="entry name" value="METHYLGLYOXAL SYNTHASE"/>
    <property type="match status" value="1"/>
</dbReference>
<dbReference type="InterPro" id="IPR036914">
    <property type="entry name" value="MGS-like_dom_sf"/>
</dbReference>
<comment type="catalytic activity">
    <reaction evidence="1">
        <text>dihydroxyacetone phosphate = methylglyoxal + phosphate</text>
        <dbReference type="Rhea" id="RHEA:17937"/>
        <dbReference type="ChEBI" id="CHEBI:17158"/>
        <dbReference type="ChEBI" id="CHEBI:43474"/>
        <dbReference type="ChEBI" id="CHEBI:57642"/>
        <dbReference type="EC" id="4.2.3.3"/>
    </reaction>
</comment>
<comment type="function">
    <text evidence="1">Catalyzes the formation of methylglyoxal from dihydroxyacetone phosphate.</text>
</comment>
<evidence type="ECO:0000313" key="4">
    <source>
        <dbReference type="EMBL" id="CAA9447874.1"/>
    </source>
</evidence>
<evidence type="ECO:0000259" key="3">
    <source>
        <dbReference type="PROSITE" id="PS51855"/>
    </source>
</evidence>
<dbReference type="InterPro" id="IPR004363">
    <property type="entry name" value="Methylgl_synth"/>
</dbReference>
<sequence length="149" mass="16604">MERKTFPMKSQKRIALLAHDNTKTDLVQWAKDNKERLAHHELFATGSTGEALEDELGVEVRKLLSGPLGGDLQIGGKISEGDIDFLVFFLDPLTALSHNSDVQALLRMAVLWNIPVACDRASADFMITSPLMDEEYQRLLTEEIDTYGG</sequence>
<dbReference type="SMART" id="SM00851">
    <property type="entry name" value="MGS"/>
    <property type="match status" value="1"/>
</dbReference>
<protein>
    <recommendedName>
        <fullName evidence="1">Methylglyoxal synthase</fullName>
        <shortName evidence="1">MGS</shortName>
        <ecNumber evidence="1">4.2.3.3</ecNumber>
    </recommendedName>
</protein>
<dbReference type="Pfam" id="PF02142">
    <property type="entry name" value="MGS"/>
    <property type="match status" value="1"/>
</dbReference>
<dbReference type="InterPro" id="IPR018148">
    <property type="entry name" value="Methylglyoxal_synth_AS"/>
</dbReference>
<feature type="domain" description="MGS-like" evidence="3">
    <location>
        <begin position="6"/>
        <end position="149"/>
    </location>
</feature>
<gene>
    <name evidence="1" type="primary">mgsA</name>
    <name evidence="4" type="ORF">AVDCRST_MAG37-2020</name>
</gene>
<proteinExistence type="inferred from homology"/>
<feature type="active site" description="Proton donor/acceptor" evidence="1 2">
    <location>
        <position position="71"/>
    </location>
</feature>
<dbReference type="NCBIfam" id="TIGR00160">
    <property type="entry name" value="MGSA"/>
    <property type="match status" value="1"/>
</dbReference>
<dbReference type="EC" id="4.2.3.3" evidence="1"/>
<feature type="binding site" evidence="1">
    <location>
        <position position="98"/>
    </location>
    <ligand>
        <name>substrate</name>
    </ligand>
</feature>